<organism evidence="11 13">
    <name type="scientific">Streptococcus agalactiae</name>
    <dbReference type="NCBI Taxonomy" id="1311"/>
    <lineage>
        <taxon>Bacteria</taxon>
        <taxon>Bacillati</taxon>
        <taxon>Bacillota</taxon>
        <taxon>Bacilli</taxon>
        <taxon>Lactobacillales</taxon>
        <taxon>Streptococcaceae</taxon>
        <taxon>Streptococcus</taxon>
    </lineage>
</organism>
<dbReference type="PRINTS" id="PR00786">
    <property type="entry name" value="NEPRILYSIN"/>
</dbReference>
<dbReference type="Gene3D" id="3.40.390.10">
    <property type="entry name" value="Collagenase (Catalytic Domain)"/>
    <property type="match status" value="1"/>
</dbReference>
<dbReference type="AlphaFoldDB" id="A0A8B4R868"/>
<dbReference type="PANTHER" id="PTHR11733:SF167">
    <property type="entry name" value="FI17812P1-RELATED"/>
    <property type="match status" value="1"/>
</dbReference>
<keyword evidence="7" id="KW-0482">Metalloprotease</keyword>
<dbReference type="InterPro" id="IPR000718">
    <property type="entry name" value="Peptidase_M13"/>
</dbReference>
<dbReference type="GO" id="GO:0005886">
    <property type="term" value="C:plasma membrane"/>
    <property type="evidence" value="ECO:0007669"/>
    <property type="project" value="TreeGrafter"/>
</dbReference>
<gene>
    <name evidence="11" type="primary">pepO_2</name>
    <name evidence="11" type="ORF">NCTC8185_00091</name>
    <name evidence="10" type="ORF">WA04_01525</name>
</gene>
<evidence type="ECO:0000313" key="10">
    <source>
        <dbReference type="EMBL" id="KLL44514.1"/>
    </source>
</evidence>
<evidence type="ECO:0000256" key="7">
    <source>
        <dbReference type="ARBA" id="ARBA00023049"/>
    </source>
</evidence>
<keyword evidence="6" id="KW-0862">Zinc</keyword>
<keyword evidence="3" id="KW-0645">Protease</keyword>
<dbReference type="PANTHER" id="PTHR11733">
    <property type="entry name" value="ZINC METALLOPROTEASE FAMILY M13 NEPRILYSIN-RELATED"/>
    <property type="match status" value="1"/>
</dbReference>
<name>A0A8B4R868_STRAG</name>
<evidence type="ECO:0000313" key="13">
    <source>
        <dbReference type="Proteomes" id="UP000254076"/>
    </source>
</evidence>
<dbReference type="GO" id="GO:0016485">
    <property type="term" value="P:protein processing"/>
    <property type="evidence" value="ECO:0007669"/>
    <property type="project" value="TreeGrafter"/>
</dbReference>
<dbReference type="Proteomes" id="UP000254076">
    <property type="component" value="Unassembled WGS sequence"/>
</dbReference>
<dbReference type="InterPro" id="IPR018497">
    <property type="entry name" value="Peptidase_M13_C"/>
</dbReference>
<evidence type="ECO:0000256" key="6">
    <source>
        <dbReference type="ARBA" id="ARBA00022833"/>
    </source>
</evidence>
<evidence type="ECO:0000313" key="11">
    <source>
        <dbReference type="EMBL" id="SUN12088.1"/>
    </source>
</evidence>
<dbReference type="GO" id="GO:0004222">
    <property type="term" value="F:metalloendopeptidase activity"/>
    <property type="evidence" value="ECO:0007669"/>
    <property type="project" value="InterPro"/>
</dbReference>
<dbReference type="SUPFAM" id="SSF55486">
    <property type="entry name" value="Metalloproteases ('zincins'), catalytic domain"/>
    <property type="match status" value="1"/>
</dbReference>
<reference evidence="10 12" key="1">
    <citation type="journal article" date="2015" name="PLoS ONE">
        <title>Genomic analysis reveals the molecular basis for capsule loss in the group B streptococcus population.</title>
        <authorList>
            <consortium name="DEVANI Consortium"/>
            <person name="Rosini R."/>
            <person name="Campisi E."/>
            <person name="De Chiara M."/>
            <person name="Tettelin H."/>
            <person name="Rinaudo D."/>
            <person name="Toniolo C."/>
            <person name="Metruccio M."/>
            <person name="Guidotti S."/>
            <person name="Sorensen U.B."/>
            <person name="Kilian M."/>
            <person name="Ramirez M."/>
            <person name="Janulczyk R."/>
            <person name="Donati C."/>
            <person name="Grandi G."/>
            <person name="Margarit I."/>
        </authorList>
    </citation>
    <scope>NUCLEOTIDE SEQUENCE [LARGE SCALE GENOMIC DNA]</scope>
    <source>
        <strain evidence="10 12">DK-B-USS-215</strain>
    </source>
</reference>
<feature type="domain" description="Peptidase M13 N-terminal" evidence="9">
    <location>
        <begin position="3"/>
        <end position="221"/>
    </location>
</feature>
<accession>A0A8B4R868</accession>
<dbReference type="Pfam" id="PF01431">
    <property type="entry name" value="Peptidase_M13"/>
    <property type="match status" value="1"/>
</dbReference>
<reference evidence="11 13" key="2">
    <citation type="submission" date="2018-06" db="EMBL/GenBank/DDBJ databases">
        <authorList>
            <consortium name="Pathogen Informatics"/>
            <person name="Doyle S."/>
        </authorList>
    </citation>
    <scope>NUCLEOTIDE SEQUENCE [LARGE SCALE GENOMIC DNA]</scope>
    <source>
        <strain evidence="11 13">NCTC8185</strain>
    </source>
</reference>
<evidence type="ECO:0000259" key="8">
    <source>
        <dbReference type="Pfam" id="PF01431"/>
    </source>
</evidence>
<keyword evidence="5 11" id="KW-0378">Hydrolase</keyword>
<evidence type="ECO:0000256" key="2">
    <source>
        <dbReference type="ARBA" id="ARBA00007357"/>
    </source>
</evidence>
<dbReference type="EMBL" id="LBKL01000018">
    <property type="protein sequence ID" value="KLL44514.1"/>
    <property type="molecule type" value="Genomic_DNA"/>
</dbReference>
<dbReference type="PROSITE" id="PS51885">
    <property type="entry name" value="NEPRILYSIN"/>
    <property type="match status" value="1"/>
</dbReference>
<dbReference type="Proteomes" id="UP000035346">
    <property type="component" value="Unassembled WGS sequence"/>
</dbReference>
<dbReference type="GO" id="GO:0046872">
    <property type="term" value="F:metal ion binding"/>
    <property type="evidence" value="ECO:0007669"/>
    <property type="project" value="UniProtKB-KW"/>
</dbReference>
<evidence type="ECO:0000256" key="3">
    <source>
        <dbReference type="ARBA" id="ARBA00022670"/>
    </source>
</evidence>
<comment type="cofactor">
    <cofactor evidence="1">
        <name>Zn(2+)</name>
        <dbReference type="ChEBI" id="CHEBI:29105"/>
    </cofactor>
</comment>
<keyword evidence="4" id="KW-0479">Metal-binding</keyword>
<evidence type="ECO:0000259" key="9">
    <source>
        <dbReference type="Pfam" id="PF05649"/>
    </source>
</evidence>
<dbReference type="CDD" id="cd08662">
    <property type="entry name" value="M13"/>
    <property type="match status" value="1"/>
</dbReference>
<evidence type="ECO:0000256" key="4">
    <source>
        <dbReference type="ARBA" id="ARBA00022723"/>
    </source>
</evidence>
<dbReference type="InterPro" id="IPR024079">
    <property type="entry name" value="MetalloPept_cat_dom_sf"/>
</dbReference>
<protein>
    <submittedName>
        <fullName evidence="10">Neprilysin</fullName>
    </submittedName>
    <submittedName>
        <fullName evidence="11">Neutral endopeptidase</fullName>
        <ecNumber evidence="11">3.4.24.-</ecNumber>
    </submittedName>
</protein>
<sequence>MALLKQAGKSNIEARKLVKQAIAFDRLLSEKTQVDQSKITAESETAAGRYNPESMETVHNYAKEFDFKELIEKLVGPTNKAVNVEDKTYFKQVNDVINSKQLANMKAWMMISMLVDQSDFLGEQNRQAASAFKNVASGLTQIESKEKNAYTQLEYTFGHILGDYYGKKYFGEAAKKDVEHMAKKIINVYKTRLKNNTWLSENTKAMAIKKLDNMRLMIGYPEDYPDLYRQYQFDSKASFFENNDNYRKLSNKKTFEEFNQPNQREHWQMSANAVNAYNDPNTNSIVFPAAIFQSPLYDKTKTVSQNYGAIGAIIGHEISHSFDINGMKYDEKGNLHDWWTKEDLKHYKKKTQAMIDQWDGLKADGGKVDGKLTLAENIADNGGVMASLEALKTEKNPNYKEFFESWVSIWRQKATKEQSKSSIQSDVHAPYELRANIPARNFQEFYDAFGVKKGDSMYLKPEKRLTLW</sequence>
<comment type="similarity">
    <text evidence="2">Belongs to the peptidase M13 family.</text>
</comment>
<dbReference type="InterPro" id="IPR008753">
    <property type="entry name" value="Peptidase_M13_N"/>
</dbReference>
<evidence type="ECO:0000256" key="5">
    <source>
        <dbReference type="ARBA" id="ARBA00022801"/>
    </source>
</evidence>
<dbReference type="Pfam" id="PF05649">
    <property type="entry name" value="Peptidase_M13_N"/>
    <property type="match status" value="1"/>
</dbReference>
<dbReference type="EMBL" id="UHEQ01000003">
    <property type="protein sequence ID" value="SUN12088.1"/>
    <property type="molecule type" value="Genomic_DNA"/>
</dbReference>
<feature type="domain" description="Peptidase M13 C-terminal" evidence="8">
    <location>
        <begin position="275"/>
        <end position="465"/>
    </location>
</feature>
<dbReference type="EC" id="3.4.24.-" evidence="11"/>
<evidence type="ECO:0000256" key="1">
    <source>
        <dbReference type="ARBA" id="ARBA00001947"/>
    </source>
</evidence>
<evidence type="ECO:0000313" key="12">
    <source>
        <dbReference type="Proteomes" id="UP000035346"/>
    </source>
</evidence>
<comment type="caution">
    <text evidence="11">The sequence shown here is derived from an EMBL/GenBank/DDBJ whole genome shotgun (WGS) entry which is preliminary data.</text>
</comment>
<proteinExistence type="inferred from homology"/>